<protein>
    <submittedName>
        <fullName evidence="4">Glycoside hydrolase family 13 protein</fullName>
    </submittedName>
</protein>
<proteinExistence type="predicted"/>
<dbReference type="Gene3D" id="3.20.20.80">
    <property type="entry name" value="Glycosidases"/>
    <property type="match status" value="1"/>
</dbReference>
<evidence type="ECO:0000313" key="4">
    <source>
        <dbReference type="EMBL" id="TGA98111.1"/>
    </source>
</evidence>
<keyword evidence="5" id="KW-1185">Reference proteome</keyword>
<dbReference type="InterPro" id="IPR045857">
    <property type="entry name" value="O16G_dom_2"/>
</dbReference>
<evidence type="ECO:0000259" key="3">
    <source>
        <dbReference type="SMART" id="SM00642"/>
    </source>
</evidence>
<dbReference type="PANTHER" id="PTHR10357">
    <property type="entry name" value="ALPHA-AMYLASE FAMILY MEMBER"/>
    <property type="match status" value="1"/>
</dbReference>
<sequence length="627" mass="72193">MEASPVYFNSWSQKFRRPFGAVQCGQSVYFSIEVNYKNTLHVMLVAHKDGEPSREQEMFRSSDNPHIYKNKFSTSEPAGLYFYHFRIEFKDDRGVTHTVYYGRAEDDYGGRGFLYNDPSKIRQYQLTGYGFRDPAPDWYCHGVIYHIFVDRFNNGNRNHIIEQPKKNSFIYATEEDDPYYIRDHEGNIVRWDFYGGNLKGVINKLHYLHDLGITVLYLSPIFEASSNHKYNTADFRTIDPMFGDEKTFRKLISRADKLGIHILLDGVFNHVGADSIYFNRFKHYGEGGAFNDKFSPYYDWFSFRHFPDSYDCWWNISDLPAVNKTNERYRKFIYQSEESIVDTWTETGIGGWRLDVADELPDDFIAGIRSAVERHGSAGDKKVLIGEVWEDASNKMAYGKRRHYLEGGMLHGVMNYPFRTMILDLLHGKIDARLAVRLSLTMKSNYPPDAFLANMNNIGTHDTERILTMLSGDLRKLRIAVWLLMTLPGVPCVYYGDEAGVAGGKDPDNRRFFPWGRENRETESFFREAIQARRADANLQAGDYLPFSSGNLFGFIRYGSTAGPTVLVINVTSEEETLVAGHLNDETDSDDLSDVVFSVFNRTVSIKPFDFILAKAVPDKRFGLFNP</sequence>
<dbReference type="Gene3D" id="3.90.400.10">
    <property type="entry name" value="Oligo-1,6-glucosidase, Domain 2"/>
    <property type="match status" value="1"/>
</dbReference>
<dbReference type="InterPro" id="IPR017853">
    <property type="entry name" value="GH"/>
</dbReference>
<evidence type="ECO:0000313" key="5">
    <source>
        <dbReference type="Proteomes" id="UP000298347"/>
    </source>
</evidence>
<dbReference type="InterPro" id="IPR006047">
    <property type="entry name" value="GH13_cat_dom"/>
</dbReference>
<keyword evidence="1 4" id="KW-0378">Hydrolase</keyword>
<feature type="domain" description="Glycosyl hydrolase family 13 catalytic" evidence="3">
    <location>
        <begin position="146"/>
        <end position="533"/>
    </location>
</feature>
<keyword evidence="2" id="KW-0326">Glycosidase</keyword>
<dbReference type="SUPFAM" id="SSF51445">
    <property type="entry name" value="(Trans)glycosidases"/>
    <property type="match status" value="1"/>
</dbReference>
<dbReference type="AlphaFoldDB" id="A0A4Z0GPX3"/>
<dbReference type="SMART" id="SM00642">
    <property type="entry name" value="Aamy"/>
    <property type="match status" value="1"/>
</dbReference>
<gene>
    <name evidence="4" type="ORF">E4665_09155</name>
</gene>
<dbReference type="RefSeq" id="WP_135348492.1">
    <property type="nucleotide sequence ID" value="NZ_SRJD01000009.1"/>
</dbReference>
<evidence type="ECO:0000256" key="1">
    <source>
        <dbReference type="ARBA" id="ARBA00022801"/>
    </source>
</evidence>
<dbReference type="OrthoDB" id="9805159at2"/>
<name>A0A4Z0GPX3_9BACL</name>
<dbReference type="EMBL" id="SRJD01000009">
    <property type="protein sequence ID" value="TGA98111.1"/>
    <property type="molecule type" value="Genomic_DNA"/>
</dbReference>
<organism evidence="4 5">
    <name type="scientific">Sporolactobacillus shoreae</name>
    <dbReference type="NCBI Taxonomy" id="1465501"/>
    <lineage>
        <taxon>Bacteria</taxon>
        <taxon>Bacillati</taxon>
        <taxon>Bacillota</taxon>
        <taxon>Bacilli</taxon>
        <taxon>Bacillales</taxon>
        <taxon>Sporolactobacillaceae</taxon>
        <taxon>Sporolactobacillus</taxon>
    </lineage>
</organism>
<dbReference type="GO" id="GO:0005975">
    <property type="term" value="P:carbohydrate metabolic process"/>
    <property type="evidence" value="ECO:0007669"/>
    <property type="project" value="InterPro"/>
</dbReference>
<dbReference type="PANTHER" id="PTHR10357:SF210">
    <property type="entry name" value="MALTODEXTRIN GLUCOSIDASE"/>
    <property type="match status" value="1"/>
</dbReference>
<dbReference type="Proteomes" id="UP000298347">
    <property type="component" value="Unassembled WGS sequence"/>
</dbReference>
<reference evidence="4 5" key="1">
    <citation type="journal article" date="2015" name="Int. J. Syst. Evol. Microbiol.">
        <title>Sporolactobacillus shoreae sp. nov. and Sporolactobacillus spathodeae sp. nov., two spore-forming lactic acid bacteria isolated from tree barks in Thailand.</title>
        <authorList>
            <person name="Thamacharoensuk T."/>
            <person name="Kitahara M."/>
            <person name="Ohkuma M."/>
            <person name="Thongchul N."/>
            <person name="Tanasupawat S."/>
        </authorList>
    </citation>
    <scope>NUCLEOTIDE SEQUENCE [LARGE SCALE GENOMIC DNA]</scope>
    <source>
        <strain evidence="4 5">BK92</strain>
    </source>
</reference>
<comment type="caution">
    <text evidence="4">The sequence shown here is derived from an EMBL/GenBank/DDBJ whole genome shotgun (WGS) entry which is preliminary data.</text>
</comment>
<dbReference type="GO" id="GO:0016798">
    <property type="term" value="F:hydrolase activity, acting on glycosyl bonds"/>
    <property type="evidence" value="ECO:0007669"/>
    <property type="project" value="UniProtKB-KW"/>
</dbReference>
<dbReference type="Pfam" id="PF00128">
    <property type="entry name" value="Alpha-amylase"/>
    <property type="match status" value="1"/>
</dbReference>
<evidence type="ECO:0000256" key="2">
    <source>
        <dbReference type="ARBA" id="ARBA00023295"/>
    </source>
</evidence>
<dbReference type="CDD" id="cd11338">
    <property type="entry name" value="AmyAc_CMD"/>
    <property type="match status" value="1"/>
</dbReference>
<accession>A0A4Z0GPX3</accession>